<gene>
    <name evidence="1" type="ORF">JOB18_031971</name>
</gene>
<dbReference type="AlphaFoldDB" id="A0AAV6PM17"/>
<reference evidence="1 2" key="1">
    <citation type="journal article" date="2021" name="Sci. Rep.">
        <title>Chromosome anchoring in Senegalese sole (Solea senegalensis) reveals sex-associated markers and genome rearrangements in flatfish.</title>
        <authorList>
            <person name="Guerrero-Cozar I."/>
            <person name="Gomez-Garrido J."/>
            <person name="Berbel C."/>
            <person name="Martinez-Blanch J.F."/>
            <person name="Alioto T."/>
            <person name="Claros M.G."/>
            <person name="Gagnaire P.A."/>
            <person name="Manchado M."/>
        </authorList>
    </citation>
    <scope>NUCLEOTIDE SEQUENCE [LARGE SCALE GENOMIC DNA]</scope>
    <source>
        <strain evidence="1">Sse05_10M</strain>
    </source>
</reference>
<dbReference type="Proteomes" id="UP000693946">
    <property type="component" value="Unassembled WGS sequence"/>
</dbReference>
<proteinExistence type="predicted"/>
<feature type="non-terminal residue" evidence="1">
    <location>
        <position position="1"/>
    </location>
</feature>
<organism evidence="1 2">
    <name type="scientific">Solea senegalensis</name>
    <name type="common">Senegalese sole</name>
    <dbReference type="NCBI Taxonomy" id="28829"/>
    <lineage>
        <taxon>Eukaryota</taxon>
        <taxon>Metazoa</taxon>
        <taxon>Chordata</taxon>
        <taxon>Craniata</taxon>
        <taxon>Vertebrata</taxon>
        <taxon>Euteleostomi</taxon>
        <taxon>Actinopterygii</taxon>
        <taxon>Neopterygii</taxon>
        <taxon>Teleostei</taxon>
        <taxon>Neoteleostei</taxon>
        <taxon>Acanthomorphata</taxon>
        <taxon>Carangaria</taxon>
        <taxon>Pleuronectiformes</taxon>
        <taxon>Pleuronectoidei</taxon>
        <taxon>Soleidae</taxon>
        <taxon>Solea</taxon>
    </lineage>
</organism>
<name>A0AAV6PM17_SOLSE</name>
<protein>
    <submittedName>
        <fullName evidence="1">Uncharacterized protein</fullName>
    </submittedName>
</protein>
<keyword evidence="2" id="KW-1185">Reference proteome</keyword>
<comment type="caution">
    <text evidence="1">The sequence shown here is derived from an EMBL/GenBank/DDBJ whole genome shotgun (WGS) entry which is preliminary data.</text>
</comment>
<evidence type="ECO:0000313" key="2">
    <source>
        <dbReference type="Proteomes" id="UP000693946"/>
    </source>
</evidence>
<sequence>VKTLSHNIPVRGLADLLPLMTLVISNTCGGSSSPAPDEQSGVFLSLCHPSHQRQIVVALPVVTSMASVVISETMTSRILTGVLLPQVGMSPASLRAVDSPQPILAVVTSPVSIHHRESVPFSIPLLTDSHSGLSPFPGTAASAVSPNPLPFSFPLHRQLYKFPQ</sequence>
<evidence type="ECO:0000313" key="1">
    <source>
        <dbReference type="EMBL" id="KAG7468960.1"/>
    </source>
</evidence>
<dbReference type="EMBL" id="JAGKHQ010000348">
    <property type="protein sequence ID" value="KAG7468960.1"/>
    <property type="molecule type" value="Genomic_DNA"/>
</dbReference>
<accession>A0AAV6PM17</accession>